<gene>
    <name evidence="1" type="ORF">SAMN05216174_104147</name>
</gene>
<dbReference type="RefSeq" id="WP_091449820.1">
    <property type="nucleotide sequence ID" value="NZ_FMZZ01000004.1"/>
</dbReference>
<reference evidence="2" key="1">
    <citation type="submission" date="2016-10" db="EMBL/GenBank/DDBJ databases">
        <authorList>
            <person name="Varghese N."/>
            <person name="Submissions S."/>
        </authorList>
    </citation>
    <scope>NUCLEOTIDE SEQUENCE [LARGE SCALE GENOMIC DNA]</scope>
    <source>
        <strain evidence="2">IBRC-M 10403</strain>
    </source>
</reference>
<evidence type="ECO:0000313" key="1">
    <source>
        <dbReference type="EMBL" id="SDC75877.1"/>
    </source>
</evidence>
<dbReference type="Proteomes" id="UP000199501">
    <property type="component" value="Unassembled WGS sequence"/>
</dbReference>
<organism evidence="1 2">
    <name type="scientific">Actinokineospora iranica</name>
    <dbReference type="NCBI Taxonomy" id="1271860"/>
    <lineage>
        <taxon>Bacteria</taxon>
        <taxon>Bacillati</taxon>
        <taxon>Actinomycetota</taxon>
        <taxon>Actinomycetes</taxon>
        <taxon>Pseudonocardiales</taxon>
        <taxon>Pseudonocardiaceae</taxon>
        <taxon>Actinokineospora</taxon>
    </lineage>
</organism>
<dbReference type="AlphaFoldDB" id="A0A1G6P8Y0"/>
<evidence type="ECO:0000313" key="2">
    <source>
        <dbReference type="Proteomes" id="UP000199501"/>
    </source>
</evidence>
<keyword evidence="2" id="KW-1185">Reference proteome</keyword>
<sequence>MVTPDPEQVDLAANLARLAARLDEVAHTITQTAKKARVYASGVVIGWATREQADQLAELFEEAARQVRLLRPDDTSGTVITGTPQEQDQ</sequence>
<proteinExistence type="predicted"/>
<accession>A0A1G6P8Y0</accession>
<protein>
    <submittedName>
        <fullName evidence="1">Uncharacterized protein</fullName>
    </submittedName>
</protein>
<dbReference type="EMBL" id="FMZZ01000004">
    <property type="protein sequence ID" value="SDC75877.1"/>
    <property type="molecule type" value="Genomic_DNA"/>
</dbReference>
<name>A0A1G6P8Y0_9PSEU</name>
<dbReference type="STRING" id="1271860.SAMN05216174_104147"/>